<feature type="domain" description="HTH gntR-type" evidence="4">
    <location>
        <begin position="3"/>
        <end position="70"/>
    </location>
</feature>
<organism evidence="5 6">
    <name type="scientific">Thalassobacter stenotrophicus</name>
    <dbReference type="NCBI Taxonomy" id="266809"/>
    <lineage>
        <taxon>Bacteria</taxon>
        <taxon>Pseudomonadati</taxon>
        <taxon>Pseudomonadota</taxon>
        <taxon>Alphaproteobacteria</taxon>
        <taxon>Rhodobacterales</taxon>
        <taxon>Roseobacteraceae</taxon>
        <taxon>Thalassobacter</taxon>
    </lineage>
</organism>
<dbReference type="InterPro" id="IPR000524">
    <property type="entry name" value="Tscrpt_reg_HTH_GntR"/>
</dbReference>
<dbReference type="Gene3D" id="1.10.10.10">
    <property type="entry name" value="Winged helix-like DNA-binding domain superfamily/Winged helix DNA-binding domain"/>
    <property type="match status" value="1"/>
</dbReference>
<dbReference type="SMART" id="SM00345">
    <property type="entry name" value="HTH_GNTR"/>
    <property type="match status" value="1"/>
</dbReference>
<dbReference type="SUPFAM" id="SSF48008">
    <property type="entry name" value="GntR ligand-binding domain-like"/>
    <property type="match status" value="1"/>
</dbReference>
<dbReference type="PRINTS" id="PR00035">
    <property type="entry name" value="HTHGNTR"/>
</dbReference>
<dbReference type="AlphaFoldDB" id="A0A0P1EZ23"/>
<dbReference type="Pfam" id="PF07729">
    <property type="entry name" value="FCD"/>
    <property type="match status" value="1"/>
</dbReference>
<dbReference type="GO" id="GO:0003700">
    <property type="term" value="F:DNA-binding transcription factor activity"/>
    <property type="evidence" value="ECO:0007669"/>
    <property type="project" value="InterPro"/>
</dbReference>
<protein>
    <submittedName>
        <fullName evidence="5">Putative HTH-type transcriptional regulator YdfH</fullName>
    </submittedName>
</protein>
<evidence type="ECO:0000259" key="4">
    <source>
        <dbReference type="PROSITE" id="PS50949"/>
    </source>
</evidence>
<dbReference type="PANTHER" id="PTHR43537">
    <property type="entry name" value="TRANSCRIPTIONAL REGULATOR, GNTR FAMILY"/>
    <property type="match status" value="1"/>
</dbReference>
<gene>
    <name evidence="5" type="primary">ydfH_5</name>
    <name evidence="5" type="ORF">THS5294_01759</name>
</gene>
<accession>A0A0P1EZ23</accession>
<dbReference type="InterPro" id="IPR011711">
    <property type="entry name" value="GntR_C"/>
</dbReference>
<dbReference type="SMART" id="SM00895">
    <property type="entry name" value="FCD"/>
    <property type="match status" value="1"/>
</dbReference>
<dbReference type="SUPFAM" id="SSF46785">
    <property type="entry name" value="Winged helix' DNA-binding domain"/>
    <property type="match status" value="1"/>
</dbReference>
<sequence length="218" mass="24471">MDKRRADSIAVALEQLIFDGTYTDGMRLDEVQLAEQFNVSRTPIREAFQRLAQSGMVEAIPRRGVFVRQPGPVELLEMFEVMAELEAVCARLAASRITETALQALHETNARCNAAVATKDSDGYYRENEQFHAALYRQSGNAFLEQECLRLQRRLQPFRRMQLRFRGRLSQSMSEHEAIVTALEAGDGDTAAAVIRGHVAVQGEKFHMLMASLKPAAE</sequence>
<dbReference type="STRING" id="266809.PM03_05130"/>
<evidence type="ECO:0000313" key="5">
    <source>
        <dbReference type="EMBL" id="CUH60465.1"/>
    </source>
</evidence>
<dbReference type="Proteomes" id="UP000051298">
    <property type="component" value="Unassembled WGS sequence"/>
</dbReference>
<dbReference type="InterPro" id="IPR036390">
    <property type="entry name" value="WH_DNA-bd_sf"/>
</dbReference>
<keyword evidence="2" id="KW-0238">DNA-binding</keyword>
<evidence type="ECO:0000256" key="3">
    <source>
        <dbReference type="ARBA" id="ARBA00023163"/>
    </source>
</evidence>
<dbReference type="Pfam" id="PF00392">
    <property type="entry name" value="GntR"/>
    <property type="match status" value="1"/>
</dbReference>
<dbReference type="PANTHER" id="PTHR43537:SF49">
    <property type="entry name" value="TRANSCRIPTIONAL REGULATORY PROTEIN"/>
    <property type="match status" value="1"/>
</dbReference>
<dbReference type="PROSITE" id="PS50949">
    <property type="entry name" value="HTH_GNTR"/>
    <property type="match status" value="1"/>
</dbReference>
<name>A0A0P1EZ23_9RHOB</name>
<dbReference type="Gene3D" id="1.20.120.530">
    <property type="entry name" value="GntR ligand-binding domain-like"/>
    <property type="match status" value="1"/>
</dbReference>
<keyword evidence="3" id="KW-0804">Transcription</keyword>
<dbReference type="GO" id="GO:0003677">
    <property type="term" value="F:DNA binding"/>
    <property type="evidence" value="ECO:0007669"/>
    <property type="project" value="UniProtKB-KW"/>
</dbReference>
<dbReference type="InterPro" id="IPR008920">
    <property type="entry name" value="TF_FadR/GntR_C"/>
</dbReference>
<dbReference type="eggNOG" id="COG1802">
    <property type="taxonomic scope" value="Bacteria"/>
</dbReference>
<dbReference type="EMBL" id="CYRX01000025">
    <property type="protein sequence ID" value="CUH60465.1"/>
    <property type="molecule type" value="Genomic_DNA"/>
</dbReference>
<proteinExistence type="predicted"/>
<dbReference type="InterPro" id="IPR036388">
    <property type="entry name" value="WH-like_DNA-bd_sf"/>
</dbReference>
<reference evidence="5 6" key="1">
    <citation type="submission" date="2015-09" db="EMBL/GenBank/DDBJ databases">
        <authorList>
            <consortium name="Swine Surveillance"/>
        </authorList>
    </citation>
    <scope>NUCLEOTIDE SEQUENCE [LARGE SCALE GENOMIC DNA]</scope>
    <source>
        <strain evidence="5 6">CECT 5294</strain>
    </source>
</reference>
<evidence type="ECO:0000256" key="1">
    <source>
        <dbReference type="ARBA" id="ARBA00023015"/>
    </source>
</evidence>
<dbReference type="RefSeq" id="WP_058123424.1">
    <property type="nucleotide sequence ID" value="NZ_CYRX01000025.1"/>
</dbReference>
<evidence type="ECO:0000313" key="6">
    <source>
        <dbReference type="Proteomes" id="UP000051298"/>
    </source>
</evidence>
<dbReference type="CDD" id="cd07377">
    <property type="entry name" value="WHTH_GntR"/>
    <property type="match status" value="1"/>
</dbReference>
<keyword evidence="1" id="KW-0805">Transcription regulation</keyword>
<evidence type="ECO:0000256" key="2">
    <source>
        <dbReference type="ARBA" id="ARBA00023125"/>
    </source>
</evidence>